<evidence type="ECO:0000256" key="1">
    <source>
        <dbReference type="SAM" id="MobiDB-lite"/>
    </source>
</evidence>
<dbReference type="eggNOG" id="ENOG5032YNK">
    <property type="taxonomic scope" value="Bacteria"/>
</dbReference>
<proteinExistence type="predicted"/>
<evidence type="ECO:0000313" key="3">
    <source>
        <dbReference type="Proteomes" id="UP000001572"/>
    </source>
</evidence>
<protein>
    <submittedName>
        <fullName evidence="2">Uncharacterized protein</fullName>
    </submittedName>
</protein>
<dbReference type="STRING" id="293826.Amet_0705"/>
<sequence length="131" mass="15299">MTQEHNGKGNCCGGGHHHHHEHDHEPCNHEHDHENCNHDHDHEEPRTLYLMLDDNKELACTVLMVFDVGEKEYIALLPKEEGKSDEDQDVLLYEFKEDDEGLELFNIEDDAEFDAVSQAFFELVEEEEQEE</sequence>
<dbReference type="Pfam" id="PF06949">
    <property type="entry name" value="DUF1292"/>
    <property type="match status" value="1"/>
</dbReference>
<dbReference type="AlphaFoldDB" id="A6TL62"/>
<dbReference type="HOGENOM" id="CLU_146610_2_0_9"/>
<dbReference type="OrthoDB" id="9796509at2"/>
<keyword evidence="3" id="KW-1185">Reference proteome</keyword>
<evidence type="ECO:0000313" key="2">
    <source>
        <dbReference type="EMBL" id="ABR46930.1"/>
    </source>
</evidence>
<dbReference type="Proteomes" id="UP000001572">
    <property type="component" value="Chromosome"/>
</dbReference>
<dbReference type="EMBL" id="CP000724">
    <property type="protein sequence ID" value="ABR46930.1"/>
    <property type="molecule type" value="Genomic_DNA"/>
</dbReference>
<feature type="region of interest" description="Disordered" evidence="1">
    <location>
        <begin position="1"/>
        <end position="43"/>
    </location>
</feature>
<dbReference type="InterPro" id="IPR009711">
    <property type="entry name" value="UPF0473"/>
</dbReference>
<reference evidence="3" key="1">
    <citation type="journal article" date="2016" name="Genome Announc.">
        <title>Complete genome sequence of Alkaliphilus metalliredigens strain QYMF, an alkaliphilic and metal-reducing bacterium isolated from borax-contaminated leachate ponds.</title>
        <authorList>
            <person name="Hwang C."/>
            <person name="Copeland A."/>
            <person name="Lucas S."/>
            <person name="Lapidus A."/>
            <person name="Barry K."/>
            <person name="Detter J.C."/>
            <person name="Glavina Del Rio T."/>
            <person name="Hammon N."/>
            <person name="Israni S."/>
            <person name="Dalin E."/>
            <person name="Tice H."/>
            <person name="Pitluck S."/>
            <person name="Chertkov O."/>
            <person name="Brettin T."/>
            <person name="Bruce D."/>
            <person name="Han C."/>
            <person name="Schmutz J."/>
            <person name="Larimer F."/>
            <person name="Land M.L."/>
            <person name="Hauser L."/>
            <person name="Kyrpides N."/>
            <person name="Mikhailova N."/>
            <person name="Ye Q."/>
            <person name="Zhou J."/>
            <person name="Richardson P."/>
            <person name="Fields M.W."/>
        </authorList>
    </citation>
    <scope>NUCLEOTIDE SEQUENCE [LARGE SCALE GENOMIC DNA]</scope>
    <source>
        <strain evidence="3">QYMF</strain>
    </source>
</reference>
<gene>
    <name evidence="2" type="ordered locus">Amet_0705</name>
</gene>
<organism evidence="2 3">
    <name type="scientific">Alkaliphilus metalliredigens (strain QYMF)</name>
    <dbReference type="NCBI Taxonomy" id="293826"/>
    <lineage>
        <taxon>Bacteria</taxon>
        <taxon>Bacillati</taxon>
        <taxon>Bacillota</taxon>
        <taxon>Clostridia</taxon>
        <taxon>Peptostreptococcales</taxon>
        <taxon>Natronincolaceae</taxon>
        <taxon>Alkaliphilus</taxon>
    </lineage>
</organism>
<name>A6TL62_ALKMQ</name>
<accession>A6TL62</accession>
<dbReference type="RefSeq" id="WP_012061973.1">
    <property type="nucleotide sequence ID" value="NC_009633.1"/>
</dbReference>
<dbReference type="KEGG" id="amt:Amet_0705"/>
<feature type="compositionally biased region" description="Basic and acidic residues" evidence="1">
    <location>
        <begin position="22"/>
        <end position="43"/>
    </location>
</feature>